<organism evidence="1 2">
    <name type="scientific">Reticulomyxa filosa</name>
    <dbReference type="NCBI Taxonomy" id="46433"/>
    <lineage>
        <taxon>Eukaryota</taxon>
        <taxon>Sar</taxon>
        <taxon>Rhizaria</taxon>
        <taxon>Retaria</taxon>
        <taxon>Foraminifera</taxon>
        <taxon>Monothalamids</taxon>
        <taxon>Reticulomyxidae</taxon>
        <taxon>Reticulomyxa</taxon>
    </lineage>
</organism>
<gene>
    <name evidence="1" type="ORF">RFI_31039</name>
</gene>
<evidence type="ECO:0000313" key="2">
    <source>
        <dbReference type="Proteomes" id="UP000023152"/>
    </source>
</evidence>
<proteinExistence type="predicted"/>
<dbReference type="Proteomes" id="UP000023152">
    <property type="component" value="Unassembled WGS sequence"/>
</dbReference>
<evidence type="ECO:0000313" key="1">
    <source>
        <dbReference type="EMBL" id="ETO06359.1"/>
    </source>
</evidence>
<keyword evidence="2" id="KW-1185">Reference proteome</keyword>
<accession>X6LXN6</accession>
<name>X6LXN6_RETFI</name>
<reference evidence="1 2" key="1">
    <citation type="journal article" date="2013" name="Curr. Biol.">
        <title>The Genome of the Foraminiferan Reticulomyxa filosa.</title>
        <authorList>
            <person name="Glockner G."/>
            <person name="Hulsmann N."/>
            <person name="Schleicher M."/>
            <person name="Noegel A.A."/>
            <person name="Eichinger L."/>
            <person name="Gallinger C."/>
            <person name="Pawlowski J."/>
            <person name="Sierra R."/>
            <person name="Euteneuer U."/>
            <person name="Pillet L."/>
            <person name="Moustafa A."/>
            <person name="Platzer M."/>
            <person name="Groth M."/>
            <person name="Szafranski K."/>
            <person name="Schliwa M."/>
        </authorList>
    </citation>
    <scope>NUCLEOTIDE SEQUENCE [LARGE SCALE GENOMIC DNA]</scope>
</reference>
<protein>
    <submittedName>
        <fullName evidence="1">Uncharacterized protein</fullName>
    </submittedName>
</protein>
<dbReference type="AlphaFoldDB" id="X6LXN6"/>
<comment type="caution">
    <text evidence="1">The sequence shown here is derived from an EMBL/GenBank/DDBJ whole genome shotgun (WGS) entry which is preliminary data.</text>
</comment>
<dbReference type="EMBL" id="ASPP01027208">
    <property type="protein sequence ID" value="ETO06359.1"/>
    <property type="molecule type" value="Genomic_DNA"/>
</dbReference>
<sequence length="227" mass="26569">MGWGEKKKNKCKEASIYVFNGKHKPEKRERKMSAFVAKQCVQCEYVITSKDLDDLDLLEALIVDRQNIHLMFENDMKILTALLNWLVLNNSLMFTLLLRVKAGEFEMQCEMHLVETLWTIGHLQPWYLWKLNNPVQWKILVLCYECMTSIYSNAYNIVRFDIEFALVELWMACINDGNKSKNKTHESKMKRWITAIAQTLNCACSLFATQTQKQTIEKVQTMLAQSL</sequence>